<gene>
    <name evidence="2" type="ORF">SAMN04488011_10522</name>
</gene>
<evidence type="ECO:0000256" key="1">
    <source>
        <dbReference type="SAM" id="MobiDB-lite"/>
    </source>
</evidence>
<accession>A0A1H8HWN8</accession>
<feature type="region of interest" description="Disordered" evidence="1">
    <location>
        <begin position="17"/>
        <end position="69"/>
    </location>
</feature>
<dbReference type="EMBL" id="FOCM01000005">
    <property type="protein sequence ID" value="SEN60306.1"/>
    <property type="molecule type" value="Genomic_DNA"/>
</dbReference>
<feature type="compositionally biased region" description="Gly residues" evidence="1">
    <location>
        <begin position="21"/>
        <end position="61"/>
    </location>
</feature>
<dbReference type="RefSeq" id="WP_175481726.1">
    <property type="nucleotide sequence ID" value="NZ_FOCM01000005.1"/>
</dbReference>
<evidence type="ECO:0000313" key="2">
    <source>
        <dbReference type="EMBL" id="SEN60306.1"/>
    </source>
</evidence>
<sequence length="341" mass="35605">MTINRFWGRPGWREILRQGEGEGGAGGGTGGEAAGGDGGAGGEGTGGDGGTGGEGAGGTGGEAPWWKGDRFNDQTRQMLQAKGLTVDDPVEAIGKLADFYSNAEKRLGKPADQLMDRPKEGQDVAEWLKANGDVFGIPETAEKYDIAKPEAWPKDQPWDEQLEGVARTKAHELGMTQAQMAGMTELFAGHMAKMVGDAETEAGLANTRLQEALQSDWGDQYSAKVAQAQQAASAIAAEAGLDGDAISALSGVLAAKTGDANTIKMFAAIGQMMGDDSAAGMRTGGSTLGVTPADARSELEAMMKPDSDYQKAIKAKRIGQPGHDFDRLHKRYTELSKLAAG</sequence>
<organism evidence="2 3">
    <name type="scientific">Palleronia pelagia</name>
    <dbReference type="NCBI Taxonomy" id="387096"/>
    <lineage>
        <taxon>Bacteria</taxon>
        <taxon>Pseudomonadati</taxon>
        <taxon>Pseudomonadota</taxon>
        <taxon>Alphaproteobacteria</taxon>
        <taxon>Rhodobacterales</taxon>
        <taxon>Roseobacteraceae</taxon>
        <taxon>Palleronia</taxon>
    </lineage>
</organism>
<proteinExistence type="predicted"/>
<dbReference type="Proteomes" id="UP000199372">
    <property type="component" value="Unassembled WGS sequence"/>
</dbReference>
<protein>
    <submittedName>
        <fullName evidence="2">Uncharacterized protein</fullName>
    </submittedName>
</protein>
<keyword evidence="3" id="KW-1185">Reference proteome</keyword>
<reference evidence="3" key="1">
    <citation type="submission" date="2016-10" db="EMBL/GenBank/DDBJ databases">
        <authorList>
            <person name="Varghese N."/>
            <person name="Submissions S."/>
        </authorList>
    </citation>
    <scope>NUCLEOTIDE SEQUENCE [LARGE SCALE GENOMIC DNA]</scope>
    <source>
        <strain evidence="3">DSM 26893</strain>
    </source>
</reference>
<evidence type="ECO:0000313" key="3">
    <source>
        <dbReference type="Proteomes" id="UP000199372"/>
    </source>
</evidence>
<name>A0A1H8HWN8_9RHOB</name>
<dbReference type="AlphaFoldDB" id="A0A1H8HWN8"/>